<evidence type="ECO:0000256" key="1">
    <source>
        <dbReference type="ARBA" id="ARBA00004251"/>
    </source>
</evidence>
<dbReference type="EMBL" id="LK039359">
    <property type="protein sequence ID" value="CDY69412.1"/>
    <property type="molecule type" value="Genomic_DNA"/>
</dbReference>
<gene>
    <name evidence="15" type="primary">BnaAnng30400D</name>
    <name evidence="15" type="ORF">GSBRNA2T00087410001</name>
</gene>
<dbReference type="GO" id="GO:0030246">
    <property type="term" value="F:carbohydrate binding"/>
    <property type="evidence" value="ECO:0007669"/>
    <property type="project" value="UniProtKB-KW"/>
</dbReference>
<dbReference type="GO" id="GO:0004674">
    <property type="term" value="F:protein serine/threonine kinase activity"/>
    <property type="evidence" value="ECO:0007669"/>
    <property type="project" value="UniProtKB-KW"/>
</dbReference>
<dbReference type="STRING" id="3708.A0A078JV93"/>
<evidence type="ECO:0000256" key="12">
    <source>
        <dbReference type="ARBA" id="ARBA00023180"/>
    </source>
</evidence>
<dbReference type="SMART" id="SM00108">
    <property type="entry name" value="B_lectin"/>
    <property type="match status" value="1"/>
</dbReference>
<dbReference type="PANTHER" id="PTHR32444:SF235">
    <property type="entry name" value="OS01G0783900 PROTEIN"/>
    <property type="match status" value="1"/>
</dbReference>
<evidence type="ECO:0000256" key="9">
    <source>
        <dbReference type="ARBA" id="ARBA00022777"/>
    </source>
</evidence>
<feature type="chain" id="PRO_5001739718" evidence="13">
    <location>
        <begin position="20"/>
        <end position="205"/>
    </location>
</feature>
<keyword evidence="12" id="KW-0325">Glycoprotein</keyword>
<dbReference type="PROSITE" id="PS50927">
    <property type="entry name" value="BULB_LECTIN"/>
    <property type="match status" value="1"/>
</dbReference>
<evidence type="ECO:0000256" key="7">
    <source>
        <dbReference type="ARBA" id="ARBA00022734"/>
    </source>
</evidence>
<evidence type="ECO:0000256" key="8">
    <source>
        <dbReference type="ARBA" id="ARBA00022741"/>
    </source>
</evidence>
<dbReference type="PaxDb" id="3708-A0A078JV93"/>
<comment type="subcellular location">
    <subcellularLocation>
        <location evidence="1">Cell membrane</location>
        <topology evidence="1">Single-pass type I membrane protein</topology>
    </subcellularLocation>
</comment>
<organism evidence="15 16">
    <name type="scientific">Brassica napus</name>
    <name type="common">Rape</name>
    <dbReference type="NCBI Taxonomy" id="3708"/>
    <lineage>
        <taxon>Eukaryota</taxon>
        <taxon>Viridiplantae</taxon>
        <taxon>Streptophyta</taxon>
        <taxon>Embryophyta</taxon>
        <taxon>Tracheophyta</taxon>
        <taxon>Spermatophyta</taxon>
        <taxon>Magnoliopsida</taxon>
        <taxon>eudicotyledons</taxon>
        <taxon>Gunneridae</taxon>
        <taxon>Pentapetalae</taxon>
        <taxon>rosids</taxon>
        <taxon>malvids</taxon>
        <taxon>Brassicales</taxon>
        <taxon>Brassicaceae</taxon>
        <taxon>Brassiceae</taxon>
        <taxon>Brassica</taxon>
    </lineage>
</organism>
<keyword evidence="6 13" id="KW-0732">Signal</keyword>
<dbReference type="InterPro" id="IPR036426">
    <property type="entry name" value="Bulb-type_lectin_dom_sf"/>
</dbReference>
<dbReference type="GO" id="GO:0031625">
    <property type="term" value="F:ubiquitin protein ligase binding"/>
    <property type="evidence" value="ECO:0007669"/>
    <property type="project" value="UniProtKB-ARBA"/>
</dbReference>
<evidence type="ECO:0000313" key="15">
    <source>
        <dbReference type="EMBL" id="CDY69412.1"/>
    </source>
</evidence>
<sequence>MLFFLCFLLISIFSTCGNADINTSSPLSIGQTLSSPNGVYELGFFSPNNTLNKYVGVWFKNITPQVVVWVANRDKPVTKTAANLTISSNGSLILLDGKQDVIWSTGEAFTSKKCHAELLDTGNLVVTDDVSGKTLWQSFGNLGNTIGPWAKTKFSGIPGIDASYVSPFTVVQDVEKGTASFSYSQLRNYKLSYVTLTSEGKMKIL</sequence>
<dbReference type="AlphaFoldDB" id="A0A078JV93"/>
<keyword evidence="8" id="KW-0547">Nucleotide-binding</keyword>
<dbReference type="Proteomes" id="UP000028999">
    <property type="component" value="Unassembled WGS sequence"/>
</dbReference>
<evidence type="ECO:0000256" key="5">
    <source>
        <dbReference type="ARBA" id="ARBA00022679"/>
    </source>
</evidence>
<protein>
    <submittedName>
        <fullName evidence="15">BnaAnng30400D protein</fullName>
    </submittedName>
</protein>
<keyword evidence="2" id="KW-1003">Cell membrane</keyword>
<evidence type="ECO:0000256" key="11">
    <source>
        <dbReference type="ARBA" id="ARBA00023157"/>
    </source>
</evidence>
<evidence type="ECO:0000256" key="6">
    <source>
        <dbReference type="ARBA" id="ARBA00022729"/>
    </source>
</evidence>
<evidence type="ECO:0000256" key="2">
    <source>
        <dbReference type="ARBA" id="ARBA00022475"/>
    </source>
</evidence>
<dbReference type="SUPFAM" id="SSF51110">
    <property type="entry name" value="alpha-D-mannose-specific plant lectins"/>
    <property type="match status" value="1"/>
</dbReference>
<dbReference type="GO" id="GO:0060320">
    <property type="term" value="P:rejection of self pollen"/>
    <property type="evidence" value="ECO:0007669"/>
    <property type="project" value="UniProtKB-KW"/>
</dbReference>
<keyword evidence="2" id="KW-0472">Membrane</keyword>
<keyword evidence="5" id="KW-0808">Transferase</keyword>
<keyword evidence="11" id="KW-1015">Disulfide bond</keyword>
<dbReference type="Gene3D" id="2.90.10.10">
    <property type="entry name" value="Bulb-type lectin domain"/>
    <property type="match status" value="1"/>
</dbReference>
<keyword evidence="16" id="KW-1185">Reference proteome</keyword>
<dbReference type="Pfam" id="PF01453">
    <property type="entry name" value="B_lectin"/>
    <property type="match status" value="1"/>
</dbReference>
<keyword evidence="9" id="KW-0418">Kinase</keyword>
<accession>A0A078JV93</accession>
<evidence type="ECO:0000256" key="4">
    <source>
        <dbReference type="ARBA" id="ARBA00022536"/>
    </source>
</evidence>
<name>A0A078JV93_BRANA</name>
<feature type="domain" description="Bulb-type lectin" evidence="14">
    <location>
        <begin position="18"/>
        <end position="139"/>
    </location>
</feature>
<keyword evidence="4" id="KW-0245">EGF-like domain</keyword>
<dbReference type="PANTHER" id="PTHR32444">
    <property type="entry name" value="BULB-TYPE LECTIN DOMAIN-CONTAINING PROTEIN"/>
    <property type="match status" value="1"/>
</dbReference>
<dbReference type="Gramene" id="CDY69412">
    <property type="protein sequence ID" value="CDY69412"/>
    <property type="gene ID" value="GSBRNA2T00087410001"/>
</dbReference>
<dbReference type="FunFam" id="2.90.10.10:FF:000003">
    <property type="entry name" value="G-type lectin S-receptor-like serine/threonine-protein kinase"/>
    <property type="match status" value="1"/>
</dbReference>
<feature type="signal peptide" evidence="13">
    <location>
        <begin position="1"/>
        <end position="19"/>
    </location>
</feature>
<keyword evidence="3" id="KW-0723">Serine/threonine-protein kinase</keyword>
<dbReference type="InterPro" id="IPR001480">
    <property type="entry name" value="Bulb-type_lectin_dom"/>
</dbReference>
<keyword evidence="7" id="KW-0430">Lectin</keyword>
<evidence type="ECO:0000256" key="3">
    <source>
        <dbReference type="ARBA" id="ARBA00022527"/>
    </source>
</evidence>
<proteinExistence type="predicted"/>
<dbReference type="GO" id="GO:0005886">
    <property type="term" value="C:plasma membrane"/>
    <property type="evidence" value="ECO:0007669"/>
    <property type="project" value="UniProtKB-SubCell"/>
</dbReference>
<evidence type="ECO:0000256" key="10">
    <source>
        <dbReference type="ARBA" id="ARBA00022840"/>
    </source>
</evidence>
<reference evidence="15 16" key="1">
    <citation type="journal article" date="2014" name="Science">
        <title>Plant genetics. Early allopolyploid evolution in the post-Neolithic Brassica napus oilseed genome.</title>
        <authorList>
            <person name="Chalhoub B."/>
            <person name="Denoeud F."/>
            <person name="Liu S."/>
            <person name="Parkin I.A."/>
            <person name="Tang H."/>
            <person name="Wang X."/>
            <person name="Chiquet J."/>
            <person name="Belcram H."/>
            <person name="Tong C."/>
            <person name="Samans B."/>
            <person name="Correa M."/>
            <person name="Da Silva C."/>
            <person name="Just J."/>
            <person name="Falentin C."/>
            <person name="Koh C.S."/>
            <person name="Le Clainche I."/>
            <person name="Bernard M."/>
            <person name="Bento P."/>
            <person name="Noel B."/>
            <person name="Labadie K."/>
            <person name="Alberti A."/>
            <person name="Charles M."/>
            <person name="Arnaud D."/>
            <person name="Guo H."/>
            <person name="Daviaud C."/>
            <person name="Alamery S."/>
            <person name="Jabbari K."/>
            <person name="Zhao M."/>
            <person name="Edger P.P."/>
            <person name="Chelaifa H."/>
            <person name="Tack D."/>
            <person name="Lassalle G."/>
            <person name="Mestiri I."/>
            <person name="Schnel N."/>
            <person name="Le Paslier M.C."/>
            <person name="Fan G."/>
            <person name="Renault V."/>
            <person name="Bayer P.E."/>
            <person name="Golicz A.A."/>
            <person name="Manoli S."/>
            <person name="Lee T.H."/>
            <person name="Thi V.H."/>
            <person name="Chalabi S."/>
            <person name="Hu Q."/>
            <person name="Fan C."/>
            <person name="Tollenaere R."/>
            <person name="Lu Y."/>
            <person name="Battail C."/>
            <person name="Shen J."/>
            <person name="Sidebottom C.H."/>
            <person name="Wang X."/>
            <person name="Canaguier A."/>
            <person name="Chauveau A."/>
            <person name="Berard A."/>
            <person name="Deniot G."/>
            <person name="Guan M."/>
            <person name="Liu Z."/>
            <person name="Sun F."/>
            <person name="Lim Y.P."/>
            <person name="Lyons E."/>
            <person name="Town C.D."/>
            <person name="Bancroft I."/>
            <person name="Wang X."/>
            <person name="Meng J."/>
            <person name="Ma J."/>
            <person name="Pires J.C."/>
            <person name="King G.J."/>
            <person name="Brunel D."/>
            <person name="Delourme R."/>
            <person name="Renard M."/>
            <person name="Aury J.M."/>
            <person name="Adams K.L."/>
            <person name="Batley J."/>
            <person name="Snowdon R.J."/>
            <person name="Tost J."/>
            <person name="Edwards D."/>
            <person name="Zhou Y."/>
            <person name="Hua W."/>
            <person name="Sharpe A.G."/>
            <person name="Paterson A.H."/>
            <person name="Guan C."/>
            <person name="Wincker P."/>
        </authorList>
    </citation>
    <scope>NUCLEOTIDE SEQUENCE [LARGE SCALE GENOMIC DNA]</scope>
    <source>
        <strain evidence="16">cv. Darmor-bzh</strain>
    </source>
</reference>
<dbReference type="CDD" id="cd00028">
    <property type="entry name" value="B_lectin"/>
    <property type="match status" value="1"/>
</dbReference>
<evidence type="ECO:0000259" key="14">
    <source>
        <dbReference type="PROSITE" id="PS50927"/>
    </source>
</evidence>
<evidence type="ECO:0000313" key="16">
    <source>
        <dbReference type="Proteomes" id="UP000028999"/>
    </source>
</evidence>
<dbReference type="OMA" id="KPSARSH"/>
<evidence type="ECO:0000256" key="13">
    <source>
        <dbReference type="SAM" id="SignalP"/>
    </source>
</evidence>
<keyword evidence="10" id="KW-0067">ATP-binding</keyword>
<dbReference type="GO" id="GO:0005524">
    <property type="term" value="F:ATP binding"/>
    <property type="evidence" value="ECO:0007669"/>
    <property type="project" value="UniProtKB-KW"/>
</dbReference>